<organism evidence="2 3">
    <name type="scientific">Botrytis porri</name>
    <dbReference type="NCBI Taxonomy" id="87229"/>
    <lineage>
        <taxon>Eukaryota</taxon>
        <taxon>Fungi</taxon>
        <taxon>Dikarya</taxon>
        <taxon>Ascomycota</taxon>
        <taxon>Pezizomycotina</taxon>
        <taxon>Leotiomycetes</taxon>
        <taxon>Helotiales</taxon>
        <taxon>Sclerotiniaceae</taxon>
        <taxon>Botrytis</taxon>
    </lineage>
</organism>
<feature type="region of interest" description="Disordered" evidence="1">
    <location>
        <begin position="1"/>
        <end position="31"/>
    </location>
</feature>
<evidence type="ECO:0000313" key="2">
    <source>
        <dbReference type="EMBL" id="TGO80859.1"/>
    </source>
</evidence>
<feature type="compositionally biased region" description="Low complexity" evidence="1">
    <location>
        <begin position="20"/>
        <end position="31"/>
    </location>
</feature>
<dbReference type="EMBL" id="PQXO01001601">
    <property type="protein sequence ID" value="TGO80859.1"/>
    <property type="molecule type" value="Genomic_DNA"/>
</dbReference>
<dbReference type="Proteomes" id="UP000297280">
    <property type="component" value="Unassembled WGS sequence"/>
</dbReference>
<keyword evidence="3" id="KW-1185">Reference proteome</keyword>
<feature type="compositionally biased region" description="Basic residues" evidence="1">
    <location>
        <begin position="211"/>
        <end position="221"/>
    </location>
</feature>
<feature type="compositionally biased region" description="Polar residues" evidence="1">
    <location>
        <begin position="197"/>
        <end position="208"/>
    </location>
</feature>
<protein>
    <submittedName>
        <fullName evidence="2">Uncharacterized protein</fullName>
    </submittedName>
</protein>
<proteinExistence type="predicted"/>
<accession>A0A4Z1K432</accession>
<feature type="compositionally biased region" description="Polar residues" evidence="1">
    <location>
        <begin position="1"/>
        <end position="14"/>
    </location>
</feature>
<comment type="caution">
    <text evidence="2">The sequence shown here is derived from an EMBL/GenBank/DDBJ whole genome shotgun (WGS) entry which is preliminary data.</text>
</comment>
<evidence type="ECO:0000256" key="1">
    <source>
        <dbReference type="SAM" id="MobiDB-lite"/>
    </source>
</evidence>
<evidence type="ECO:0000313" key="3">
    <source>
        <dbReference type="Proteomes" id="UP000297280"/>
    </source>
</evidence>
<feature type="region of interest" description="Disordered" evidence="1">
    <location>
        <begin position="175"/>
        <end position="225"/>
    </location>
</feature>
<gene>
    <name evidence="2" type="ORF">BPOR_1611g00010</name>
</gene>
<dbReference type="AlphaFoldDB" id="A0A4Z1K432"/>
<reference evidence="2 3" key="1">
    <citation type="submission" date="2017-12" db="EMBL/GenBank/DDBJ databases">
        <title>Comparative genomics of Botrytis spp.</title>
        <authorList>
            <person name="Valero-Jimenez C.A."/>
            <person name="Tapia P."/>
            <person name="Veloso J."/>
            <person name="Silva-Moreno E."/>
            <person name="Staats M."/>
            <person name="Valdes J.H."/>
            <person name="Van Kan J.A.L."/>
        </authorList>
    </citation>
    <scope>NUCLEOTIDE SEQUENCE [LARGE SCALE GENOMIC DNA]</scope>
    <source>
        <strain evidence="2 3">MUCL3349</strain>
    </source>
</reference>
<name>A0A4Z1K432_9HELO</name>
<sequence>MIPTSSIVMTSTGQPLELNDSSSNSSITDSWQSDNEFLDNFDLHKYSADTMKETSPNLAQPSTSGVLDSIMKVPSDLSAETPSKLSVPTCPVATGIVDNEGVWESVPLTNLLEAPVLRVLDETACEPEALSKDSEASEVVDNEAIVSKPCEVETEQLTTTISVQHPSELIVIDLTDSSDEESAPPVTLRKVQKDQKLTASQSQENTSPAGRRTRPKTSSRKHLSDENVFLTSSVQDIEEMLQENKREMALVERKRARLVALKNKFLAWGVHDQKVTREWEGTV</sequence>